<dbReference type="GO" id="GO:1902600">
    <property type="term" value="P:proton transmembrane transport"/>
    <property type="evidence" value="ECO:0007669"/>
    <property type="project" value="InterPro"/>
</dbReference>
<evidence type="ECO:0000256" key="6">
    <source>
        <dbReference type="ARBA" id="ARBA00022692"/>
    </source>
</evidence>
<dbReference type="GO" id="GO:0008324">
    <property type="term" value="F:monoatomic cation transmembrane transporter activity"/>
    <property type="evidence" value="ECO:0007669"/>
    <property type="project" value="InterPro"/>
</dbReference>
<dbReference type="GO" id="GO:0012505">
    <property type="term" value="C:endomembrane system"/>
    <property type="evidence" value="ECO:0007669"/>
    <property type="project" value="UniProtKB-SubCell"/>
</dbReference>
<dbReference type="OrthoDB" id="9781411at2"/>
<dbReference type="Gene3D" id="3.40.50.720">
    <property type="entry name" value="NAD(P)-binding Rossmann-like Domain"/>
    <property type="match status" value="1"/>
</dbReference>
<feature type="transmembrane region" description="Helical" evidence="12">
    <location>
        <begin position="191"/>
        <end position="211"/>
    </location>
</feature>
<dbReference type="Gene3D" id="1.20.1530.20">
    <property type="match status" value="1"/>
</dbReference>
<feature type="transmembrane region" description="Helical" evidence="12">
    <location>
        <begin position="30"/>
        <end position="48"/>
    </location>
</feature>
<dbReference type="RefSeq" id="WP_131976818.1">
    <property type="nucleotide sequence ID" value="NZ_SLYB01000012.1"/>
</dbReference>
<keyword evidence="9" id="KW-0406">Ion transport</keyword>
<evidence type="ECO:0000256" key="8">
    <source>
        <dbReference type="ARBA" id="ARBA00022989"/>
    </source>
</evidence>
<keyword evidence="5" id="KW-0633">Potassium transport</keyword>
<evidence type="ECO:0000313" key="15">
    <source>
        <dbReference type="Proteomes" id="UP000295763"/>
    </source>
</evidence>
<dbReference type="InterPro" id="IPR038770">
    <property type="entry name" value="Na+/solute_symporter_sf"/>
</dbReference>
<feature type="compositionally biased region" description="Basic and acidic residues" evidence="11">
    <location>
        <begin position="633"/>
        <end position="652"/>
    </location>
</feature>
<protein>
    <submittedName>
        <fullName evidence="14">Kef-type potassium/proton antiporter (CPA2 family)</fullName>
    </submittedName>
</protein>
<proteinExistence type="inferred from homology"/>
<keyword evidence="8 12" id="KW-1133">Transmembrane helix</keyword>
<dbReference type="InterPro" id="IPR006153">
    <property type="entry name" value="Cation/H_exchanger_TM"/>
</dbReference>
<dbReference type="Proteomes" id="UP000295763">
    <property type="component" value="Unassembled WGS sequence"/>
</dbReference>
<feature type="transmembrane region" description="Helical" evidence="12">
    <location>
        <begin position="150"/>
        <end position="171"/>
    </location>
</feature>
<gene>
    <name evidence="14" type="ORF">EDC44_11241</name>
</gene>
<evidence type="ECO:0000256" key="12">
    <source>
        <dbReference type="SAM" id="Phobius"/>
    </source>
</evidence>
<evidence type="ECO:0000256" key="11">
    <source>
        <dbReference type="SAM" id="MobiDB-lite"/>
    </source>
</evidence>
<keyword evidence="6 12" id="KW-0812">Transmembrane</keyword>
<feature type="region of interest" description="Disordered" evidence="11">
    <location>
        <begin position="619"/>
        <end position="652"/>
    </location>
</feature>
<evidence type="ECO:0000256" key="2">
    <source>
        <dbReference type="ARBA" id="ARBA00005551"/>
    </source>
</evidence>
<dbReference type="InterPro" id="IPR003148">
    <property type="entry name" value="RCK_N"/>
</dbReference>
<feature type="transmembrane region" description="Helical" evidence="12">
    <location>
        <begin position="6"/>
        <end position="23"/>
    </location>
</feature>
<dbReference type="GO" id="GO:0015297">
    <property type="term" value="F:antiporter activity"/>
    <property type="evidence" value="ECO:0007669"/>
    <property type="project" value="UniProtKB-KW"/>
</dbReference>
<sequence>MTAVLLYIFIYLSAAVITVPLSKKLGLGSVLGYLIAGVFIGPTLGLVGKETETIQHVAEFGVVMMLFLVGLELEPSKLWKLRSKLLGLGGLQVMLTAAAIAFLAYLCGVAWQSAVTIGCIFSLSSTAIVLQTLGEKNLLSSPGGQSSFSVLLFQDIAVIPMLALLPLLALPELTNSTISVSAHSSLNLLEHASAITKTVITTFAISVIIVAGHYLARPVFRYIASTRSQEIFIFFALTLVVGIALLMSLIGLSPALGTFLAGVVLANNEYRHALESTLEPFKGLLLGLFFITVGASIQFGLLFSNFFLIIGLTLAIIVIKFVVLFLLGKAFRLKGLDTYLFALSLAQAGEFGFVLLTFGVQNALISQEYSDILLLVVTLSMVFAPLLFILYDKVLIPRFHKKGERQQDTIEEANPILVLGHGRFGQVVNGILNSCGYPTTIIDHDPHITEGMSMIGVKTYFGDASQPTLLEAAGVKDAKLVVVAIDNQEQTLQIVHYLHQHFPELPVVARAYDRRAVYNIYQEDIGTAIVRETFDSAVRAGRYALEKLGIETEKAKMLAQLFFERNRTGLKHLAEYYDPEIEAFKNKALIYAAKQYDQETAALLQALIANDGLLTDETTKEELNTDFPEVENEYSKNNDDKSETAQEDKSSA</sequence>
<accession>A0A4R2TJJ0</accession>
<dbReference type="Pfam" id="PF02254">
    <property type="entry name" value="TrkA_N"/>
    <property type="match status" value="1"/>
</dbReference>
<dbReference type="GO" id="GO:0006813">
    <property type="term" value="P:potassium ion transport"/>
    <property type="evidence" value="ECO:0007669"/>
    <property type="project" value="UniProtKB-KW"/>
</dbReference>
<keyword evidence="7" id="KW-0630">Potassium</keyword>
<dbReference type="PANTHER" id="PTHR46157">
    <property type="entry name" value="K(+) EFFLUX ANTIPORTER 3, CHLOROPLASTIC"/>
    <property type="match status" value="1"/>
</dbReference>
<dbReference type="InterPro" id="IPR004771">
    <property type="entry name" value="K/H_exchanger"/>
</dbReference>
<dbReference type="EMBL" id="SLYB01000012">
    <property type="protein sequence ID" value="TCP94982.1"/>
    <property type="molecule type" value="Genomic_DNA"/>
</dbReference>
<evidence type="ECO:0000256" key="7">
    <source>
        <dbReference type="ARBA" id="ARBA00022958"/>
    </source>
</evidence>
<feature type="transmembrane region" description="Helical" evidence="12">
    <location>
        <begin position="339"/>
        <end position="360"/>
    </location>
</feature>
<evidence type="ECO:0000256" key="3">
    <source>
        <dbReference type="ARBA" id="ARBA00022448"/>
    </source>
</evidence>
<evidence type="ECO:0000256" key="4">
    <source>
        <dbReference type="ARBA" id="ARBA00022449"/>
    </source>
</evidence>
<dbReference type="InterPro" id="IPR036291">
    <property type="entry name" value="NAD(P)-bd_dom_sf"/>
</dbReference>
<feature type="transmembrane region" description="Helical" evidence="12">
    <location>
        <begin position="231"/>
        <end position="249"/>
    </location>
</feature>
<evidence type="ECO:0000313" key="14">
    <source>
        <dbReference type="EMBL" id="TCP94982.1"/>
    </source>
</evidence>
<comment type="similarity">
    <text evidence="2">Belongs to the monovalent cation:proton antiporter 2 (CPA2) transporter (TC 2.A.37) family.</text>
</comment>
<dbReference type="AlphaFoldDB" id="A0A4R2TJJ0"/>
<comment type="caution">
    <text evidence="14">The sequence shown here is derived from an EMBL/GenBank/DDBJ whole genome shotgun (WGS) entry which is preliminary data.</text>
</comment>
<feature type="transmembrane region" description="Helical" evidence="12">
    <location>
        <begin position="283"/>
        <end position="301"/>
    </location>
</feature>
<keyword evidence="15" id="KW-1185">Reference proteome</keyword>
<keyword evidence="10 12" id="KW-0472">Membrane</keyword>
<feature type="transmembrane region" description="Helical" evidence="12">
    <location>
        <begin position="85"/>
        <end position="105"/>
    </location>
</feature>
<dbReference type="NCBIfam" id="TIGR00932">
    <property type="entry name" value="2a37"/>
    <property type="match status" value="1"/>
</dbReference>
<evidence type="ECO:0000256" key="1">
    <source>
        <dbReference type="ARBA" id="ARBA00004127"/>
    </source>
</evidence>
<dbReference type="FunFam" id="3.40.50.720:FF:000036">
    <property type="entry name" value="Glutathione-regulated potassium-efflux system protein KefB"/>
    <property type="match status" value="1"/>
</dbReference>
<comment type="subcellular location">
    <subcellularLocation>
        <location evidence="1">Endomembrane system</location>
        <topology evidence="1">Multi-pass membrane protein</topology>
    </subcellularLocation>
</comment>
<feature type="domain" description="RCK N-terminal" evidence="13">
    <location>
        <begin position="413"/>
        <end position="530"/>
    </location>
</feature>
<dbReference type="GO" id="GO:0005886">
    <property type="term" value="C:plasma membrane"/>
    <property type="evidence" value="ECO:0007669"/>
    <property type="project" value="TreeGrafter"/>
</dbReference>
<dbReference type="PROSITE" id="PS51201">
    <property type="entry name" value="RCK_N"/>
    <property type="match status" value="1"/>
</dbReference>
<keyword evidence="4" id="KW-0050">Antiport</keyword>
<evidence type="ECO:0000259" key="13">
    <source>
        <dbReference type="PROSITE" id="PS51201"/>
    </source>
</evidence>
<feature type="transmembrane region" description="Helical" evidence="12">
    <location>
        <begin position="372"/>
        <end position="391"/>
    </location>
</feature>
<organism evidence="14 15">
    <name type="scientific">Cricetibacter osteomyelitidis</name>
    <dbReference type="NCBI Taxonomy" id="1521931"/>
    <lineage>
        <taxon>Bacteria</taxon>
        <taxon>Pseudomonadati</taxon>
        <taxon>Pseudomonadota</taxon>
        <taxon>Gammaproteobacteria</taxon>
        <taxon>Pasteurellales</taxon>
        <taxon>Pasteurellaceae</taxon>
        <taxon>Cricetibacter</taxon>
    </lineage>
</organism>
<name>A0A4R2TJJ0_9PAST</name>
<evidence type="ECO:0000256" key="10">
    <source>
        <dbReference type="ARBA" id="ARBA00023136"/>
    </source>
</evidence>
<feature type="transmembrane region" description="Helical" evidence="12">
    <location>
        <begin position="307"/>
        <end position="327"/>
    </location>
</feature>
<feature type="transmembrane region" description="Helical" evidence="12">
    <location>
        <begin position="111"/>
        <end position="130"/>
    </location>
</feature>
<evidence type="ECO:0000256" key="9">
    <source>
        <dbReference type="ARBA" id="ARBA00023065"/>
    </source>
</evidence>
<dbReference type="Pfam" id="PF00999">
    <property type="entry name" value="Na_H_Exchanger"/>
    <property type="match status" value="1"/>
</dbReference>
<dbReference type="PANTHER" id="PTHR46157:SF4">
    <property type="entry name" value="K(+) EFFLUX ANTIPORTER 3, CHLOROPLASTIC"/>
    <property type="match status" value="1"/>
</dbReference>
<reference evidence="14 15" key="1">
    <citation type="submission" date="2019-03" db="EMBL/GenBank/DDBJ databases">
        <title>Genomic Encyclopedia of Type Strains, Phase IV (KMG-IV): sequencing the most valuable type-strain genomes for metagenomic binning, comparative biology and taxonomic classification.</title>
        <authorList>
            <person name="Goeker M."/>
        </authorList>
    </citation>
    <scope>NUCLEOTIDE SEQUENCE [LARGE SCALE GENOMIC DNA]</scope>
    <source>
        <strain evidence="14 15">DSM 28404</strain>
    </source>
</reference>
<evidence type="ECO:0000256" key="5">
    <source>
        <dbReference type="ARBA" id="ARBA00022538"/>
    </source>
</evidence>
<keyword evidence="3" id="KW-0813">Transport</keyword>
<dbReference type="SUPFAM" id="SSF51735">
    <property type="entry name" value="NAD(P)-binding Rossmann-fold domains"/>
    <property type="match status" value="1"/>
</dbReference>